<dbReference type="InterPro" id="IPR024925">
    <property type="entry name" value="Malonyl_CoA-ACP_transAc"/>
</dbReference>
<dbReference type="InterPro" id="IPR050858">
    <property type="entry name" value="Mal-CoA-ACP_Trans/PKS_FabD"/>
</dbReference>
<dbReference type="Gene3D" id="3.40.366.10">
    <property type="entry name" value="Malonyl-Coenzyme A Acyl Carrier Protein, domain 2"/>
    <property type="match status" value="1"/>
</dbReference>
<keyword evidence="2 4" id="KW-0012">Acyltransferase</keyword>
<dbReference type="Gene3D" id="3.30.70.250">
    <property type="entry name" value="Malonyl-CoA ACP transacylase, ACP-binding"/>
    <property type="match status" value="1"/>
</dbReference>
<dbReference type="InterPro" id="IPR016036">
    <property type="entry name" value="Malonyl_transacylase_ACP-bd"/>
</dbReference>
<comment type="catalytic activity">
    <reaction evidence="3 4">
        <text>holo-[ACP] + malonyl-CoA = malonyl-[ACP] + CoA</text>
        <dbReference type="Rhea" id="RHEA:41792"/>
        <dbReference type="Rhea" id="RHEA-COMP:9623"/>
        <dbReference type="Rhea" id="RHEA-COMP:9685"/>
        <dbReference type="ChEBI" id="CHEBI:57287"/>
        <dbReference type="ChEBI" id="CHEBI:57384"/>
        <dbReference type="ChEBI" id="CHEBI:64479"/>
        <dbReference type="ChEBI" id="CHEBI:78449"/>
        <dbReference type="EC" id="2.3.1.39"/>
    </reaction>
</comment>
<reference evidence="7" key="1">
    <citation type="submission" date="2017-12" db="EMBL/GenBank/DDBJ databases">
        <title>Sequencing the genomes of 1000 Actinobacteria strains.</title>
        <authorList>
            <person name="Klenk H.-P."/>
        </authorList>
    </citation>
    <scope>NUCLEOTIDE SEQUENCE [LARGE SCALE GENOMIC DNA]</scope>
    <source>
        <strain evidence="7">DSM 44228</strain>
    </source>
</reference>
<keyword evidence="8" id="KW-1185">Reference proteome</keyword>
<evidence type="ECO:0000256" key="3">
    <source>
        <dbReference type="ARBA" id="ARBA00048462"/>
    </source>
</evidence>
<dbReference type="PIRSF" id="PIRSF000446">
    <property type="entry name" value="Mct"/>
    <property type="match status" value="1"/>
</dbReference>
<feature type="active site" evidence="5">
    <location>
        <position position="196"/>
    </location>
</feature>
<evidence type="ECO:0000259" key="6">
    <source>
        <dbReference type="SMART" id="SM00827"/>
    </source>
</evidence>
<feature type="active site" evidence="5">
    <location>
        <position position="91"/>
    </location>
</feature>
<name>A0A2N3Y5E4_SACSN</name>
<comment type="caution">
    <text evidence="7">The sequence shown here is derived from an EMBL/GenBank/DDBJ whole genome shotgun (WGS) entry which is preliminary data.</text>
</comment>
<evidence type="ECO:0000256" key="1">
    <source>
        <dbReference type="ARBA" id="ARBA00022679"/>
    </source>
</evidence>
<dbReference type="RefSeq" id="WP_010314054.1">
    <property type="nucleotide sequence ID" value="NZ_CP061007.1"/>
</dbReference>
<organism evidence="7 8">
    <name type="scientific">Saccharopolyspora spinosa</name>
    <dbReference type="NCBI Taxonomy" id="60894"/>
    <lineage>
        <taxon>Bacteria</taxon>
        <taxon>Bacillati</taxon>
        <taxon>Actinomycetota</taxon>
        <taxon>Actinomycetes</taxon>
        <taxon>Pseudonocardiales</taxon>
        <taxon>Pseudonocardiaceae</taxon>
        <taxon>Saccharopolyspora</taxon>
    </lineage>
</organism>
<dbReference type="InterPro" id="IPR001227">
    <property type="entry name" value="Ac_transferase_dom_sf"/>
</dbReference>
<dbReference type="InterPro" id="IPR014043">
    <property type="entry name" value="Acyl_transferase_dom"/>
</dbReference>
<keyword evidence="1 4" id="KW-0808">Transferase</keyword>
<evidence type="ECO:0000256" key="5">
    <source>
        <dbReference type="PIRSR" id="PIRSR000446-1"/>
    </source>
</evidence>
<dbReference type="SUPFAM" id="SSF52151">
    <property type="entry name" value="FabD/lysophospholipase-like"/>
    <property type="match status" value="1"/>
</dbReference>
<dbReference type="OrthoDB" id="3543921at2"/>
<protein>
    <recommendedName>
        <fullName evidence="4">Malonyl CoA-acyl carrier protein transacylase</fullName>
        <ecNumber evidence="4">2.3.1.39</ecNumber>
    </recommendedName>
</protein>
<proteinExistence type="inferred from homology"/>
<dbReference type="InterPro" id="IPR016035">
    <property type="entry name" value="Acyl_Trfase/lysoPLipase"/>
</dbReference>
<dbReference type="STRING" id="994479.GCA_000194155_06848"/>
<gene>
    <name evidence="7" type="ORF">A8926_6201</name>
</gene>
<accession>A0A2N3Y5E4</accession>
<feature type="domain" description="Malonyl-CoA:ACP transacylase (MAT)" evidence="6">
    <location>
        <begin position="10"/>
        <end position="296"/>
    </location>
</feature>
<dbReference type="Pfam" id="PF00698">
    <property type="entry name" value="Acyl_transf_1"/>
    <property type="match status" value="1"/>
</dbReference>
<evidence type="ECO:0000313" key="8">
    <source>
        <dbReference type="Proteomes" id="UP000233786"/>
    </source>
</evidence>
<dbReference type="Proteomes" id="UP000233786">
    <property type="component" value="Unassembled WGS sequence"/>
</dbReference>
<evidence type="ECO:0000256" key="2">
    <source>
        <dbReference type="ARBA" id="ARBA00023315"/>
    </source>
</evidence>
<comment type="similarity">
    <text evidence="4">Belongs to the fabD family.</text>
</comment>
<dbReference type="PANTHER" id="PTHR42681:SF1">
    <property type="entry name" value="MALONYL-COA-ACYL CARRIER PROTEIN TRANSACYLASE, MITOCHONDRIAL"/>
    <property type="match status" value="1"/>
</dbReference>
<dbReference type="PANTHER" id="PTHR42681">
    <property type="entry name" value="MALONYL-COA-ACYL CARRIER PROTEIN TRANSACYLASE, MITOCHONDRIAL"/>
    <property type="match status" value="1"/>
</dbReference>
<dbReference type="GO" id="GO:0005829">
    <property type="term" value="C:cytosol"/>
    <property type="evidence" value="ECO:0007669"/>
    <property type="project" value="TreeGrafter"/>
</dbReference>
<dbReference type="AlphaFoldDB" id="A0A2N3Y5E4"/>
<dbReference type="GO" id="GO:0004314">
    <property type="term" value="F:[acyl-carrier-protein] S-malonyltransferase activity"/>
    <property type="evidence" value="ECO:0007669"/>
    <property type="project" value="UniProtKB-EC"/>
</dbReference>
<dbReference type="GO" id="GO:0006633">
    <property type="term" value="P:fatty acid biosynthetic process"/>
    <property type="evidence" value="ECO:0007669"/>
    <property type="project" value="TreeGrafter"/>
</dbReference>
<evidence type="ECO:0000256" key="4">
    <source>
        <dbReference type="PIRNR" id="PIRNR000446"/>
    </source>
</evidence>
<dbReference type="EC" id="2.3.1.39" evidence="4"/>
<dbReference type="SMART" id="SM00827">
    <property type="entry name" value="PKS_AT"/>
    <property type="match status" value="1"/>
</dbReference>
<evidence type="ECO:0000313" key="7">
    <source>
        <dbReference type="EMBL" id="PKW18138.1"/>
    </source>
</evidence>
<sequence length="296" mass="32210">MIDSTNVALLFPGQGVLKAQEGFELLFRYHDLTNVASEALGYDVPEFCAGADQETLSQTQYAQPITYILNAFALRAVREQGFAPDVVLGHSLGEYNALEAAGVFDFRTALEMVRIRASITSEYADGVMVAVVGIDEQVIRAALLDADLNAVEIANINTPKQIVLAGTASEMVKAEAIMHSLKAIDVRRLRVTGAFHSRHMLQASERFAKAIASFVPSPPVIPVVANVTARPHIVSEIADILVAHLVKPVRWHESVSWVASQYPDIRFLQPGNSQVLARMLVQIPGVSRAQIARAKS</sequence>
<dbReference type="EMBL" id="PJNB01000001">
    <property type="protein sequence ID" value="PKW18138.1"/>
    <property type="molecule type" value="Genomic_DNA"/>
</dbReference>
<dbReference type="SUPFAM" id="SSF55048">
    <property type="entry name" value="Probable ACP-binding domain of malonyl-CoA ACP transacylase"/>
    <property type="match status" value="1"/>
</dbReference>